<reference evidence="1" key="1">
    <citation type="submission" date="2021-08" db="EMBL/GenBank/DDBJ databases">
        <title>Complete genome sequence of Chryseobacterium sp strain PS-8.</title>
        <authorList>
            <person name="Das S.K."/>
        </authorList>
    </citation>
    <scope>NUCLEOTIDE SEQUENCE</scope>
    <source>
        <strain evidence="1">PS-8</strain>
    </source>
</reference>
<dbReference type="SUPFAM" id="SSF52540">
    <property type="entry name" value="P-loop containing nucleoside triphosphate hydrolases"/>
    <property type="match status" value="1"/>
</dbReference>
<evidence type="ECO:0000313" key="2">
    <source>
        <dbReference type="Proteomes" id="UP001430374"/>
    </source>
</evidence>
<accession>A0ABS9CCJ0</accession>
<sequence>MSIADKTAMEIAQIFNDISNDKRYVIIPIGFPVSGKSMFLSSIMHYAFNGVDSPFTSTLKTQYPYESGHYAVDTMIAEMEKGKLYDRTKGGTMDLIGLDITPSYVKRPRIQTLFLDLAGEDLKKIKTSYGGKLPYFISSVLSGVEYAGQPIFLLITPYIPSATWTHQDEDALMRDFINYMKDVKPKLFNKSRFFVLVTKWDLNPDPVKETTESFIQDKRPQLYSQIKDMICSYGNYSVGNILTVEDDNGEILQHITDKDTRSPYRFWTALYETLTGVSMEKKSWF</sequence>
<gene>
    <name evidence="1" type="ORF">H9Q08_17505</name>
</gene>
<dbReference type="EMBL" id="JACSGT010000002">
    <property type="protein sequence ID" value="MCF2221086.1"/>
    <property type="molecule type" value="Genomic_DNA"/>
</dbReference>
<dbReference type="Proteomes" id="UP001430374">
    <property type="component" value="Unassembled WGS sequence"/>
</dbReference>
<name>A0ABS9CCJ0_9FLAO</name>
<comment type="caution">
    <text evidence="1">The sequence shown here is derived from an EMBL/GenBank/DDBJ whole genome shotgun (WGS) entry which is preliminary data.</text>
</comment>
<protein>
    <recommendedName>
        <fullName evidence="3">G domain-containing protein</fullName>
    </recommendedName>
</protein>
<keyword evidence="2" id="KW-1185">Reference proteome</keyword>
<evidence type="ECO:0008006" key="3">
    <source>
        <dbReference type="Google" id="ProtNLM"/>
    </source>
</evidence>
<organism evidence="1 2">
    <name type="scientific">Chryseobacterium indicum</name>
    <dbReference type="NCBI Taxonomy" id="2766954"/>
    <lineage>
        <taxon>Bacteria</taxon>
        <taxon>Pseudomonadati</taxon>
        <taxon>Bacteroidota</taxon>
        <taxon>Flavobacteriia</taxon>
        <taxon>Flavobacteriales</taxon>
        <taxon>Weeksellaceae</taxon>
        <taxon>Chryseobacterium group</taxon>
        <taxon>Chryseobacterium</taxon>
    </lineage>
</organism>
<evidence type="ECO:0000313" key="1">
    <source>
        <dbReference type="EMBL" id="MCF2221086.1"/>
    </source>
</evidence>
<dbReference type="InterPro" id="IPR027417">
    <property type="entry name" value="P-loop_NTPase"/>
</dbReference>
<dbReference type="RefSeq" id="WP_235132432.1">
    <property type="nucleotide sequence ID" value="NZ_JACSGT010000002.1"/>
</dbReference>
<proteinExistence type="predicted"/>